<keyword evidence="2" id="KW-1003">Cell membrane</keyword>
<keyword evidence="9" id="KW-1185">Reference proteome</keyword>
<dbReference type="InterPro" id="IPR016174">
    <property type="entry name" value="Di-haem_cyt_TM"/>
</dbReference>
<comment type="caution">
    <text evidence="8">The sequence shown here is derived from an EMBL/GenBank/DDBJ whole genome shotgun (WGS) entry which is preliminary data.</text>
</comment>
<dbReference type="InterPro" id="IPR051542">
    <property type="entry name" value="Hydrogenase_cytochrome"/>
</dbReference>
<keyword evidence="4 6" id="KW-1133">Transmembrane helix</keyword>
<feature type="transmembrane region" description="Helical" evidence="6">
    <location>
        <begin position="37"/>
        <end position="56"/>
    </location>
</feature>
<feature type="transmembrane region" description="Helical" evidence="6">
    <location>
        <begin position="121"/>
        <end position="142"/>
    </location>
</feature>
<dbReference type="EMBL" id="JBFRYC010000006">
    <property type="protein sequence ID" value="MEX1662425.1"/>
    <property type="molecule type" value="Genomic_DNA"/>
</dbReference>
<dbReference type="PANTHER" id="PTHR30485">
    <property type="entry name" value="NI/FE-HYDROGENASE 1 B-TYPE CYTOCHROME SUBUNIT"/>
    <property type="match status" value="1"/>
</dbReference>
<protein>
    <submittedName>
        <fullName evidence="8">Cytochrome b/b6 domain-containing protein</fullName>
    </submittedName>
</protein>
<feature type="domain" description="Cytochrome b561 bacterial/Ni-hydrogenase" evidence="7">
    <location>
        <begin position="33"/>
        <end position="194"/>
    </location>
</feature>
<comment type="subcellular location">
    <subcellularLocation>
        <location evidence="1">Cell membrane</location>
        <topology evidence="1">Multi-pass membrane protein</topology>
    </subcellularLocation>
</comment>
<keyword evidence="5 6" id="KW-0472">Membrane</keyword>
<accession>A0ABV3TME1</accession>
<organism evidence="8 9">
    <name type="scientific">Thioclava arctica</name>
    <dbReference type="NCBI Taxonomy" id="3238301"/>
    <lineage>
        <taxon>Bacteria</taxon>
        <taxon>Pseudomonadati</taxon>
        <taxon>Pseudomonadota</taxon>
        <taxon>Alphaproteobacteria</taxon>
        <taxon>Rhodobacterales</taxon>
        <taxon>Paracoccaceae</taxon>
        <taxon>Thioclava</taxon>
    </lineage>
</organism>
<dbReference type="RefSeq" id="WP_368392194.1">
    <property type="nucleotide sequence ID" value="NZ_JBFRYC010000006.1"/>
</dbReference>
<feature type="transmembrane region" description="Helical" evidence="6">
    <location>
        <begin position="62"/>
        <end position="83"/>
    </location>
</feature>
<dbReference type="Gene3D" id="1.20.950.20">
    <property type="entry name" value="Transmembrane di-heme cytochromes, Chain C"/>
    <property type="match status" value="1"/>
</dbReference>
<name>A0ABV3TME1_9RHOB</name>
<dbReference type="PANTHER" id="PTHR30485:SF2">
    <property type="entry name" value="BLL0597 PROTEIN"/>
    <property type="match status" value="1"/>
</dbReference>
<feature type="transmembrane region" description="Helical" evidence="6">
    <location>
        <begin position="162"/>
        <end position="181"/>
    </location>
</feature>
<evidence type="ECO:0000256" key="4">
    <source>
        <dbReference type="ARBA" id="ARBA00022989"/>
    </source>
</evidence>
<evidence type="ECO:0000256" key="2">
    <source>
        <dbReference type="ARBA" id="ARBA00022475"/>
    </source>
</evidence>
<keyword evidence="3 6" id="KW-0812">Transmembrane</keyword>
<proteinExistence type="predicted"/>
<evidence type="ECO:0000259" key="7">
    <source>
        <dbReference type="Pfam" id="PF01292"/>
    </source>
</evidence>
<evidence type="ECO:0000313" key="8">
    <source>
        <dbReference type="EMBL" id="MEX1662425.1"/>
    </source>
</evidence>
<reference evidence="8 9" key="1">
    <citation type="journal article" date="2011" name="Int. J. Syst. Evol. Microbiol.">
        <title>Zhongshania antarctica gen. nov., sp. nov. and Zhongshania guokunii sp. nov., gammaproteobacteria respectively isolated from coastal attached (fast) ice and surface seawater of the Antarctic.</title>
        <authorList>
            <person name="Li H.J."/>
            <person name="Zhang X.Y."/>
            <person name="Chen C.X."/>
            <person name="Zhang Y.J."/>
            <person name="Gao Z.M."/>
            <person name="Yu Y."/>
            <person name="Chen X.L."/>
            <person name="Chen B."/>
            <person name="Zhang Y.Z."/>
        </authorList>
    </citation>
    <scope>NUCLEOTIDE SEQUENCE [LARGE SCALE GENOMIC DNA]</scope>
    <source>
        <strain evidence="8 9">15-R06ZXC-3</strain>
    </source>
</reference>
<dbReference type="InterPro" id="IPR011577">
    <property type="entry name" value="Cyt_b561_bac/Ni-Hgenase"/>
</dbReference>
<evidence type="ECO:0000256" key="5">
    <source>
        <dbReference type="ARBA" id="ARBA00023136"/>
    </source>
</evidence>
<evidence type="ECO:0000256" key="6">
    <source>
        <dbReference type="SAM" id="Phobius"/>
    </source>
</evidence>
<gene>
    <name evidence="8" type="ORF">AB4874_12315</name>
</gene>
<dbReference type="Proteomes" id="UP001557465">
    <property type="component" value="Unassembled WGS sequence"/>
</dbReference>
<dbReference type="SUPFAM" id="SSF81342">
    <property type="entry name" value="Transmembrane di-heme cytochromes"/>
    <property type="match status" value="1"/>
</dbReference>
<evidence type="ECO:0000313" key="9">
    <source>
        <dbReference type="Proteomes" id="UP001557465"/>
    </source>
</evidence>
<dbReference type="Pfam" id="PF01292">
    <property type="entry name" value="Ni_hydr_CYTB"/>
    <property type="match status" value="1"/>
</dbReference>
<evidence type="ECO:0000256" key="3">
    <source>
        <dbReference type="ARBA" id="ARBA00022692"/>
    </source>
</evidence>
<evidence type="ECO:0000256" key="1">
    <source>
        <dbReference type="ARBA" id="ARBA00004651"/>
    </source>
</evidence>
<sequence length="203" mass="22812">MAQKDAVFSEITALDRPGSRPDADTKTQTSHRVWDPFVRLFHWSVAGLFVANAFFTSPKHDLHHWIGYSIAGLVGARILWGVFGSRHARFRDFPPSAAGALSQLRDMATGRRHAHIGHSPLGALMIYNLLVTLLVIAGSGWLMTTDAYWGVKWPKDLHEIAVNWAEFSIAAHIAAVIYESLRLRVNLARAMITGRKDFRRDER</sequence>